<proteinExistence type="predicted"/>
<dbReference type="Pfam" id="PF20434">
    <property type="entry name" value="BD-FAE"/>
    <property type="match status" value="1"/>
</dbReference>
<dbReference type="GO" id="GO:0016787">
    <property type="term" value="F:hydrolase activity"/>
    <property type="evidence" value="ECO:0007669"/>
    <property type="project" value="UniProtKB-KW"/>
</dbReference>
<name>A0A4Q8LF80_9GAMM</name>
<evidence type="ECO:0000256" key="1">
    <source>
        <dbReference type="ARBA" id="ARBA00022801"/>
    </source>
</evidence>
<evidence type="ECO:0000256" key="2">
    <source>
        <dbReference type="SAM" id="SignalP"/>
    </source>
</evidence>
<dbReference type="RefSeq" id="WP_130549638.1">
    <property type="nucleotide sequence ID" value="NZ_SHMC01000001.1"/>
</dbReference>
<sequence length="328" mass="35317">MHRILYGVVCAAVVFGLSGRAALAAPANPPPADVERVGVWQAPDGKMQLPIWPHAAPDPEETTRKPERVRTSVTPDALGGDVSQGVFDVSVPTMTVYPPKGRNTGAAVVVFPGGGFVMLAITLEGTEICDWITSRGMTCILSKYRVPGGNHHYDKDCNCAVTPRTPFALQDAQRTIRLVRAHAAQWRIDPAKVGVIGFSAGGYLVAQTSNISTSSYAPVDAADRLSSRPDFAIAAYPGHLCRDGKFAPGFKVTARTTPTFLLQDWDDPVDDICNSTLYARALEQAGVPAEVHLFAKGGHAFGLRPSQHPVVKMWPVLLEQWLKEIGIL</sequence>
<dbReference type="Gene3D" id="3.40.50.1820">
    <property type="entry name" value="alpha/beta hydrolase"/>
    <property type="match status" value="1"/>
</dbReference>
<dbReference type="SUPFAM" id="SSF53474">
    <property type="entry name" value="alpha/beta-Hydrolases"/>
    <property type="match status" value="1"/>
</dbReference>
<organism evidence="4 5">
    <name type="scientific">Pseudoxanthomonas winnipegensis</name>
    <dbReference type="NCBI Taxonomy" id="2480810"/>
    <lineage>
        <taxon>Bacteria</taxon>
        <taxon>Pseudomonadati</taxon>
        <taxon>Pseudomonadota</taxon>
        <taxon>Gammaproteobacteria</taxon>
        <taxon>Lysobacterales</taxon>
        <taxon>Lysobacteraceae</taxon>
        <taxon>Pseudoxanthomonas</taxon>
    </lineage>
</organism>
<dbReference type="PANTHER" id="PTHR48081">
    <property type="entry name" value="AB HYDROLASE SUPERFAMILY PROTEIN C4A8.06C"/>
    <property type="match status" value="1"/>
</dbReference>
<reference evidence="4 5" key="1">
    <citation type="submission" date="2019-02" db="EMBL/GenBank/DDBJ databases">
        <title>WGS of Pseudoxanthomonas species novum from clinical isolates.</title>
        <authorList>
            <person name="Bernier A.-M."/>
            <person name="Bernard K."/>
            <person name="Vachon A."/>
        </authorList>
    </citation>
    <scope>NUCLEOTIDE SEQUENCE [LARGE SCALE GENOMIC DNA]</scope>
    <source>
        <strain evidence="4 5">NML171200</strain>
    </source>
</reference>
<keyword evidence="1 4" id="KW-0378">Hydrolase</keyword>
<dbReference type="PANTHER" id="PTHR48081:SF6">
    <property type="entry name" value="PEPTIDASE S9 PROLYL OLIGOPEPTIDASE CATALYTIC DOMAIN-CONTAINING PROTEIN"/>
    <property type="match status" value="1"/>
</dbReference>
<gene>
    <name evidence="4" type="ORF">EA660_00120</name>
</gene>
<protein>
    <submittedName>
        <fullName evidence="4">Alpha/beta hydrolase</fullName>
    </submittedName>
</protein>
<comment type="caution">
    <text evidence="4">The sequence shown here is derived from an EMBL/GenBank/DDBJ whole genome shotgun (WGS) entry which is preliminary data.</text>
</comment>
<dbReference type="InterPro" id="IPR029058">
    <property type="entry name" value="AB_hydrolase_fold"/>
</dbReference>
<dbReference type="Proteomes" id="UP000292627">
    <property type="component" value="Unassembled WGS sequence"/>
</dbReference>
<dbReference type="OrthoDB" id="9771666at2"/>
<feature type="domain" description="BD-FAE-like" evidence="3">
    <location>
        <begin position="162"/>
        <end position="206"/>
    </location>
</feature>
<dbReference type="InterPro" id="IPR049492">
    <property type="entry name" value="BD-FAE-like_dom"/>
</dbReference>
<evidence type="ECO:0000313" key="4">
    <source>
        <dbReference type="EMBL" id="TAA28052.1"/>
    </source>
</evidence>
<dbReference type="AlphaFoldDB" id="A0A4Q8LF80"/>
<keyword evidence="2" id="KW-0732">Signal</keyword>
<feature type="signal peptide" evidence="2">
    <location>
        <begin position="1"/>
        <end position="24"/>
    </location>
</feature>
<dbReference type="EMBL" id="SHMC01000001">
    <property type="protein sequence ID" value="TAA28052.1"/>
    <property type="molecule type" value="Genomic_DNA"/>
</dbReference>
<dbReference type="InterPro" id="IPR050300">
    <property type="entry name" value="GDXG_lipolytic_enzyme"/>
</dbReference>
<evidence type="ECO:0000259" key="3">
    <source>
        <dbReference type="Pfam" id="PF20434"/>
    </source>
</evidence>
<evidence type="ECO:0000313" key="5">
    <source>
        <dbReference type="Proteomes" id="UP000292627"/>
    </source>
</evidence>
<feature type="chain" id="PRO_5020339748" evidence="2">
    <location>
        <begin position="25"/>
        <end position="328"/>
    </location>
</feature>
<accession>A0A4Q8LF80</accession>